<dbReference type="PANTHER" id="PTHR30558">
    <property type="entry name" value="EXBD MEMBRANE COMPONENT OF PMF-DRIVEN MACROMOLECULE IMPORT SYSTEM"/>
    <property type="match status" value="1"/>
</dbReference>
<evidence type="ECO:0000256" key="1">
    <source>
        <dbReference type="ARBA" id="ARBA00004162"/>
    </source>
</evidence>
<protein>
    <submittedName>
        <fullName evidence="9">Biopolymer transporter ExbD</fullName>
    </submittedName>
</protein>
<evidence type="ECO:0000313" key="9">
    <source>
        <dbReference type="EMBL" id="QPJ63760.1"/>
    </source>
</evidence>
<keyword evidence="5 8" id="KW-1133">Transmembrane helix</keyword>
<dbReference type="GO" id="GO:0005886">
    <property type="term" value="C:plasma membrane"/>
    <property type="evidence" value="ECO:0007669"/>
    <property type="project" value="UniProtKB-SubCell"/>
</dbReference>
<keyword evidence="6 8" id="KW-0472">Membrane</keyword>
<dbReference type="GO" id="GO:0015031">
    <property type="term" value="P:protein transport"/>
    <property type="evidence" value="ECO:0007669"/>
    <property type="project" value="UniProtKB-KW"/>
</dbReference>
<gene>
    <name evidence="9" type="ORF">G3M70_08395</name>
</gene>
<organism evidence="9 10">
    <name type="scientific">Candidatus Nitronauta litoralis</name>
    <dbReference type="NCBI Taxonomy" id="2705533"/>
    <lineage>
        <taxon>Bacteria</taxon>
        <taxon>Pseudomonadati</taxon>
        <taxon>Nitrospinota/Tectimicrobiota group</taxon>
        <taxon>Nitrospinota</taxon>
        <taxon>Nitrospinia</taxon>
        <taxon>Nitrospinales</taxon>
        <taxon>Nitrospinaceae</taxon>
        <taxon>Candidatus Nitronauta</taxon>
    </lineage>
</organism>
<proteinExistence type="inferred from homology"/>
<dbReference type="Pfam" id="PF02472">
    <property type="entry name" value="ExbD"/>
    <property type="match status" value="1"/>
</dbReference>
<evidence type="ECO:0000256" key="8">
    <source>
        <dbReference type="SAM" id="Phobius"/>
    </source>
</evidence>
<dbReference type="InterPro" id="IPR003400">
    <property type="entry name" value="ExbD"/>
</dbReference>
<dbReference type="AlphaFoldDB" id="A0A7T0BZE4"/>
<dbReference type="GO" id="GO:0022857">
    <property type="term" value="F:transmembrane transporter activity"/>
    <property type="evidence" value="ECO:0007669"/>
    <property type="project" value="InterPro"/>
</dbReference>
<dbReference type="PANTHER" id="PTHR30558:SF7">
    <property type="entry name" value="TOL-PAL SYSTEM PROTEIN TOLR"/>
    <property type="match status" value="1"/>
</dbReference>
<evidence type="ECO:0000256" key="3">
    <source>
        <dbReference type="ARBA" id="ARBA00022475"/>
    </source>
</evidence>
<keyword evidence="4 7" id="KW-0812">Transmembrane</keyword>
<reference evidence="9 10" key="1">
    <citation type="submission" date="2020-02" db="EMBL/GenBank/DDBJ databases">
        <title>Genomic and physiological characterization of two novel Nitrospinaceae genera.</title>
        <authorList>
            <person name="Mueller A.J."/>
            <person name="Jung M.-Y."/>
            <person name="Strachan C.R."/>
            <person name="Herbold C.W."/>
            <person name="Kirkegaard R.H."/>
            <person name="Daims H."/>
        </authorList>
    </citation>
    <scope>NUCLEOTIDE SEQUENCE [LARGE SCALE GENOMIC DNA]</scope>
    <source>
        <strain evidence="9">EB</strain>
    </source>
</reference>
<accession>A0A7T0BZE4</accession>
<dbReference type="Proteomes" id="UP000594688">
    <property type="component" value="Chromosome"/>
</dbReference>
<evidence type="ECO:0000256" key="7">
    <source>
        <dbReference type="RuleBase" id="RU003879"/>
    </source>
</evidence>
<dbReference type="EMBL" id="CP048685">
    <property type="protein sequence ID" value="QPJ63760.1"/>
    <property type="molecule type" value="Genomic_DNA"/>
</dbReference>
<name>A0A7T0BZE4_9BACT</name>
<feature type="transmembrane region" description="Helical" evidence="8">
    <location>
        <begin position="21"/>
        <end position="40"/>
    </location>
</feature>
<sequence length="134" mass="15336">MRRDRDYRLMADINVTPLVDVMLVLLVIFMITAPLMQHGIDIELPQETTSAVQVSDKTPTISLKPNRSIYWDKDKVSTLPNLTEKLKRYQSSKKDGAIYFRADQSLDYGFVMKVMATIRRAGVQNIGMITEPEQ</sequence>
<keyword evidence="7" id="KW-0653">Protein transport</keyword>
<evidence type="ECO:0000256" key="4">
    <source>
        <dbReference type="ARBA" id="ARBA00022692"/>
    </source>
</evidence>
<comment type="subcellular location">
    <subcellularLocation>
        <location evidence="1">Cell membrane</location>
        <topology evidence="1">Single-pass membrane protein</topology>
    </subcellularLocation>
    <subcellularLocation>
        <location evidence="7">Cell membrane</location>
        <topology evidence="7">Single-pass type II membrane protein</topology>
    </subcellularLocation>
</comment>
<comment type="similarity">
    <text evidence="2 7">Belongs to the ExbD/TolR family.</text>
</comment>
<dbReference type="KEGG" id="nli:G3M70_08395"/>
<evidence type="ECO:0000256" key="5">
    <source>
        <dbReference type="ARBA" id="ARBA00022989"/>
    </source>
</evidence>
<evidence type="ECO:0000256" key="2">
    <source>
        <dbReference type="ARBA" id="ARBA00005811"/>
    </source>
</evidence>
<evidence type="ECO:0000256" key="6">
    <source>
        <dbReference type="ARBA" id="ARBA00023136"/>
    </source>
</evidence>
<evidence type="ECO:0000313" key="10">
    <source>
        <dbReference type="Proteomes" id="UP000594688"/>
    </source>
</evidence>
<keyword evidence="3" id="KW-1003">Cell membrane</keyword>
<dbReference type="Gene3D" id="3.30.420.270">
    <property type="match status" value="1"/>
</dbReference>
<keyword evidence="7" id="KW-0813">Transport</keyword>